<dbReference type="GO" id="GO:0046872">
    <property type="term" value="F:metal ion binding"/>
    <property type="evidence" value="ECO:0007669"/>
    <property type="project" value="UniProtKB-KW"/>
</dbReference>
<dbReference type="STRING" id="1448308.A0A2T2NFF6"/>
<dbReference type="InterPro" id="IPR011118">
    <property type="entry name" value="Tannase/feruloyl_esterase"/>
</dbReference>
<keyword evidence="10" id="KW-1185">Reference proteome</keyword>
<dbReference type="Proteomes" id="UP000240883">
    <property type="component" value="Unassembled WGS sequence"/>
</dbReference>
<accession>A0A2T2NFF6</accession>
<dbReference type="InterPro" id="IPR029058">
    <property type="entry name" value="AB_hydrolase_fold"/>
</dbReference>
<keyword evidence="7" id="KW-1015">Disulfide bond</keyword>
<sequence>MQNLSIPLSHCNASNIPDPIVFGAKILALTATPVQNFTREVSDQLFYNHPSISLRGIDYCNVTVTYTHEGQNDSISVETWLPLKTWNGRLQAVGGGGFIAGRFPLSYTAMAGALGEGYVSSTTDAGLGGSYVPDPWALNSPGNVDLYALQNLASVSLNDQSVIAKDVIKSFYGRPAEYSYWSGCSQGGRQGFMLAQRYPEAYDGIAASAPAFNWGEMLPSTAWAQFIMAHTGQFPTKCELDALTNAAISTCDHLDGVTDGLLSDPTACTFDSFSMVDAIVDCASTNQTTVISSAAATIANITWAGPRDEDGNFLWYGVDYQSQLSDSDGPVGLVSEAGLAATTCNANGTCVGAPVGLGERWLQFFVKKDPEWDYTMIESVEEYARLFRASVQQFHSIIGTSDADLSQFREFGGKLVTYHGLADQTIPSKGTSDYYRRVMELDANPQEFFRYFEVPGLAHCAGGVGGQPTATFQALVDWVENGVAPETLPIKFNDSAGTEYERILCPYPSKVKLVSENAYPTKRESYECSA</sequence>
<evidence type="ECO:0000256" key="6">
    <source>
        <dbReference type="ARBA" id="ARBA00022837"/>
    </source>
</evidence>
<evidence type="ECO:0000256" key="8">
    <source>
        <dbReference type="RuleBase" id="RU361238"/>
    </source>
</evidence>
<protein>
    <recommendedName>
        <fullName evidence="8">Carboxylic ester hydrolase</fullName>
        <ecNumber evidence="8">3.1.1.-</ecNumber>
    </recommendedName>
</protein>
<dbReference type="OrthoDB" id="3039123at2759"/>
<dbReference type="AlphaFoldDB" id="A0A2T2NFF6"/>
<dbReference type="Gene3D" id="3.40.50.1820">
    <property type="entry name" value="alpha/beta hydrolase"/>
    <property type="match status" value="1"/>
</dbReference>
<evidence type="ECO:0000256" key="3">
    <source>
        <dbReference type="ARBA" id="ARBA00022723"/>
    </source>
</evidence>
<evidence type="ECO:0000256" key="4">
    <source>
        <dbReference type="ARBA" id="ARBA00022729"/>
    </source>
</evidence>
<proteinExistence type="inferred from homology"/>
<gene>
    <name evidence="9" type="ORF">BS50DRAFT_648095</name>
</gene>
<dbReference type="PANTHER" id="PTHR33938:SF13">
    <property type="entry name" value="CARBOXYLIC ESTER HYDROLASE"/>
    <property type="match status" value="1"/>
</dbReference>
<comment type="similarity">
    <text evidence="1 8">Belongs to the tannase family.</text>
</comment>
<dbReference type="Pfam" id="PF07519">
    <property type="entry name" value="Tannase"/>
    <property type="match status" value="1"/>
</dbReference>
<evidence type="ECO:0000256" key="7">
    <source>
        <dbReference type="ARBA" id="ARBA00023157"/>
    </source>
</evidence>
<name>A0A2T2NFF6_CORCC</name>
<evidence type="ECO:0000313" key="10">
    <source>
        <dbReference type="Proteomes" id="UP000240883"/>
    </source>
</evidence>
<dbReference type="EC" id="3.1.1.-" evidence="8"/>
<dbReference type="SUPFAM" id="SSF53474">
    <property type="entry name" value="alpha/beta-Hydrolases"/>
    <property type="match status" value="1"/>
</dbReference>
<keyword evidence="5 8" id="KW-0378">Hydrolase</keyword>
<evidence type="ECO:0000256" key="1">
    <source>
        <dbReference type="ARBA" id="ARBA00006249"/>
    </source>
</evidence>
<keyword evidence="4" id="KW-0732">Signal</keyword>
<evidence type="ECO:0000313" key="9">
    <source>
        <dbReference type="EMBL" id="PSN64164.1"/>
    </source>
</evidence>
<evidence type="ECO:0000256" key="2">
    <source>
        <dbReference type="ARBA" id="ARBA00022487"/>
    </source>
</evidence>
<keyword evidence="2" id="KW-0719">Serine esterase</keyword>
<evidence type="ECO:0000256" key="5">
    <source>
        <dbReference type="ARBA" id="ARBA00022801"/>
    </source>
</evidence>
<organism evidence="9 10">
    <name type="scientific">Corynespora cassiicola Philippines</name>
    <dbReference type="NCBI Taxonomy" id="1448308"/>
    <lineage>
        <taxon>Eukaryota</taxon>
        <taxon>Fungi</taxon>
        <taxon>Dikarya</taxon>
        <taxon>Ascomycota</taxon>
        <taxon>Pezizomycotina</taxon>
        <taxon>Dothideomycetes</taxon>
        <taxon>Pleosporomycetidae</taxon>
        <taxon>Pleosporales</taxon>
        <taxon>Corynesporascaceae</taxon>
        <taxon>Corynespora</taxon>
    </lineage>
</organism>
<dbReference type="EMBL" id="KZ678139">
    <property type="protein sequence ID" value="PSN64164.1"/>
    <property type="molecule type" value="Genomic_DNA"/>
</dbReference>
<dbReference type="PANTHER" id="PTHR33938">
    <property type="entry name" value="FERULOYL ESTERASE B-RELATED"/>
    <property type="match status" value="1"/>
</dbReference>
<reference evidence="9 10" key="1">
    <citation type="journal article" date="2018" name="Front. Microbiol.">
        <title>Genome-Wide Analysis of Corynespora cassiicola Leaf Fall Disease Putative Effectors.</title>
        <authorList>
            <person name="Lopez D."/>
            <person name="Ribeiro S."/>
            <person name="Label P."/>
            <person name="Fumanal B."/>
            <person name="Venisse J.S."/>
            <person name="Kohler A."/>
            <person name="de Oliveira R.R."/>
            <person name="Labutti K."/>
            <person name="Lipzen A."/>
            <person name="Lail K."/>
            <person name="Bauer D."/>
            <person name="Ohm R.A."/>
            <person name="Barry K.W."/>
            <person name="Spatafora J."/>
            <person name="Grigoriev I.V."/>
            <person name="Martin F.M."/>
            <person name="Pujade-Renaud V."/>
        </authorList>
    </citation>
    <scope>NUCLEOTIDE SEQUENCE [LARGE SCALE GENOMIC DNA]</scope>
    <source>
        <strain evidence="9 10">Philippines</strain>
    </source>
</reference>
<dbReference type="GO" id="GO:0030600">
    <property type="term" value="F:feruloyl esterase activity"/>
    <property type="evidence" value="ECO:0007669"/>
    <property type="project" value="UniProtKB-ARBA"/>
</dbReference>
<keyword evidence="6" id="KW-0106">Calcium</keyword>
<keyword evidence="3" id="KW-0479">Metal-binding</keyword>